<dbReference type="OrthoDB" id="4748970at2759"/>
<name>A0A9P6Q1I1_9FUNG</name>
<evidence type="ECO:0000256" key="5">
    <source>
        <dbReference type="PROSITE-ProRule" id="PRU00042"/>
    </source>
</evidence>
<evidence type="ECO:0000313" key="9">
    <source>
        <dbReference type="Proteomes" id="UP000726737"/>
    </source>
</evidence>
<dbReference type="GO" id="GO:0000978">
    <property type="term" value="F:RNA polymerase II cis-regulatory region sequence-specific DNA binding"/>
    <property type="evidence" value="ECO:0007669"/>
    <property type="project" value="TreeGrafter"/>
</dbReference>
<accession>A0A9P6Q1I1</accession>
<dbReference type="InterPro" id="IPR036236">
    <property type="entry name" value="Znf_C2H2_sf"/>
</dbReference>
<dbReference type="InterPro" id="IPR013087">
    <property type="entry name" value="Znf_C2H2_type"/>
</dbReference>
<feature type="compositionally biased region" description="Low complexity" evidence="6">
    <location>
        <begin position="124"/>
        <end position="135"/>
    </location>
</feature>
<dbReference type="SUPFAM" id="SSF57667">
    <property type="entry name" value="beta-beta-alpha zinc fingers"/>
    <property type="match status" value="3"/>
</dbReference>
<evidence type="ECO:0000313" key="8">
    <source>
        <dbReference type="EMBL" id="KAG0257480.1"/>
    </source>
</evidence>
<keyword evidence="4" id="KW-0862">Zinc</keyword>
<evidence type="ECO:0000256" key="4">
    <source>
        <dbReference type="ARBA" id="ARBA00022833"/>
    </source>
</evidence>
<dbReference type="SMART" id="SM00355">
    <property type="entry name" value="ZnF_C2H2"/>
    <property type="match status" value="3"/>
</dbReference>
<feature type="domain" description="C2H2-type" evidence="7">
    <location>
        <begin position="55"/>
        <end position="85"/>
    </location>
</feature>
<dbReference type="PANTHER" id="PTHR14003">
    <property type="entry name" value="TRANSCRIPTIONAL REPRESSOR PROTEIN YY"/>
    <property type="match status" value="1"/>
</dbReference>
<keyword evidence="9" id="KW-1185">Reference proteome</keyword>
<evidence type="ECO:0000256" key="1">
    <source>
        <dbReference type="ARBA" id="ARBA00022723"/>
    </source>
</evidence>
<dbReference type="PROSITE" id="PS00028">
    <property type="entry name" value="ZINC_FINGER_C2H2_1"/>
    <property type="match status" value="3"/>
</dbReference>
<dbReference type="PROSITE" id="PS50157">
    <property type="entry name" value="ZINC_FINGER_C2H2_2"/>
    <property type="match status" value="3"/>
</dbReference>
<comment type="caution">
    <text evidence="8">The sequence shown here is derived from an EMBL/GenBank/DDBJ whole genome shotgun (WGS) entry which is preliminary data.</text>
</comment>
<evidence type="ECO:0000256" key="2">
    <source>
        <dbReference type="ARBA" id="ARBA00022737"/>
    </source>
</evidence>
<sequence length="227" mass="25786">MAVQMRRTNTAPRKAVAARVFECSVPGCAKAYTQLHNLKSHERTGHTPVIKPKPFHCIVEGCTKAFSQRKSLVIHIKTAHVEFKFKPFKCMQNGCTKAYTQLHNLRTHEKTVHLVDLSRKRVKNTSNGSSINGSNAVMGYPQDQGQMHYQSHHHPSNSHSGLGLSYDGLDELADFPVNTGMSGGDEHPYHPRHHQQHQQQQQYHHHQQPAYARLPHLNALPKYLYHS</sequence>
<evidence type="ECO:0000256" key="6">
    <source>
        <dbReference type="SAM" id="MobiDB-lite"/>
    </source>
</evidence>
<feature type="compositionally biased region" description="Low complexity" evidence="6">
    <location>
        <begin position="197"/>
        <end position="209"/>
    </location>
</feature>
<keyword evidence="3 5" id="KW-0863">Zinc-finger</keyword>
<keyword evidence="2" id="KW-0677">Repeat</keyword>
<dbReference type="Gene3D" id="3.30.160.60">
    <property type="entry name" value="Classic Zinc Finger"/>
    <property type="match status" value="3"/>
</dbReference>
<dbReference type="GO" id="GO:0005667">
    <property type="term" value="C:transcription regulator complex"/>
    <property type="evidence" value="ECO:0007669"/>
    <property type="project" value="TreeGrafter"/>
</dbReference>
<dbReference type="EMBL" id="JAAAJA010000257">
    <property type="protein sequence ID" value="KAG0257480.1"/>
    <property type="molecule type" value="Genomic_DNA"/>
</dbReference>
<dbReference type="GO" id="GO:0000785">
    <property type="term" value="C:chromatin"/>
    <property type="evidence" value="ECO:0007669"/>
    <property type="project" value="TreeGrafter"/>
</dbReference>
<organism evidence="8 9">
    <name type="scientific">Mortierella polycephala</name>
    <dbReference type="NCBI Taxonomy" id="41804"/>
    <lineage>
        <taxon>Eukaryota</taxon>
        <taxon>Fungi</taxon>
        <taxon>Fungi incertae sedis</taxon>
        <taxon>Mucoromycota</taxon>
        <taxon>Mortierellomycotina</taxon>
        <taxon>Mortierellomycetes</taxon>
        <taxon>Mortierellales</taxon>
        <taxon>Mortierellaceae</taxon>
        <taxon>Mortierella</taxon>
    </lineage>
</organism>
<feature type="region of interest" description="Disordered" evidence="6">
    <location>
        <begin position="175"/>
        <end position="209"/>
    </location>
</feature>
<feature type="region of interest" description="Disordered" evidence="6">
    <location>
        <begin position="123"/>
        <end position="163"/>
    </location>
</feature>
<evidence type="ECO:0000259" key="7">
    <source>
        <dbReference type="PROSITE" id="PS50157"/>
    </source>
</evidence>
<dbReference type="GO" id="GO:0031519">
    <property type="term" value="C:PcG protein complex"/>
    <property type="evidence" value="ECO:0007669"/>
    <property type="project" value="TreeGrafter"/>
</dbReference>
<keyword evidence="1" id="KW-0479">Metal-binding</keyword>
<dbReference type="Pfam" id="PF00096">
    <property type="entry name" value="zf-C2H2"/>
    <property type="match status" value="3"/>
</dbReference>
<dbReference type="GO" id="GO:0000981">
    <property type="term" value="F:DNA-binding transcription factor activity, RNA polymerase II-specific"/>
    <property type="evidence" value="ECO:0007669"/>
    <property type="project" value="TreeGrafter"/>
</dbReference>
<evidence type="ECO:0000256" key="3">
    <source>
        <dbReference type="ARBA" id="ARBA00022771"/>
    </source>
</evidence>
<feature type="domain" description="C2H2-type" evidence="7">
    <location>
        <begin position="88"/>
        <end position="113"/>
    </location>
</feature>
<dbReference type="Proteomes" id="UP000726737">
    <property type="component" value="Unassembled WGS sequence"/>
</dbReference>
<feature type="domain" description="C2H2-type" evidence="7">
    <location>
        <begin position="21"/>
        <end position="47"/>
    </location>
</feature>
<dbReference type="AlphaFoldDB" id="A0A9P6Q1I1"/>
<protein>
    <recommendedName>
        <fullName evidence="7">C2H2-type domain-containing protein</fullName>
    </recommendedName>
</protein>
<dbReference type="GO" id="GO:0008270">
    <property type="term" value="F:zinc ion binding"/>
    <property type="evidence" value="ECO:0007669"/>
    <property type="project" value="UniProtKB-KW"/>
</dbReference>
<dbReference type="PANTHER" id="PTHR14003:SF19">
    <property type="entry name" value="YY2 TRANSCRIPTION FACTOR"/>
    <property type="match status" value="1"/>
</dbReference>
<proteinExistence type="predicted"/>
<gene>
    <name evidence="8" type="ORF">BG011_003929</name>
</gene>
<reference evidence="8" key="1">
    <citation type="journal article" date="2020" name="Fungal Divers.">
        <title>Resolving the Mortierellaceae phylogeny through synthesis of multi-gene phylogenetics and phylogenomics.</title>
        <authorList>
            <person name="Vandepol N."/>
            <person name="Liber J."/>
            <person name="Desiro A."/>
            <person name="Na H."/>
            <person name="Kennedy M."/>
            <person name="Barry K."/>
            <person name="Grigoriev I.V."/>
            <person name="Miller A.N."/>
            <person name="O'Donnell K."/>
            <person name="Stajich J.E."/>
            <person name="Bonito G."/>
        </authorList>
    </citation>
    <scope>NUCLEOTIDE SEQUENCE</scope>
    <source>
        <strain evidence="8">KOD948</strain>
    </source>
</reference>